<evidence type="ECO:0000259" key="2">
    <source>
        <dbReference type="Pfam" id="PF12890"/>
    </source>
</evidence>
<sequence length="267" mass="29175">MAIDILIKNAICVSHNGIEPSDVAIKDDIIVAIGHLDDVDAEEVIDATGLHLLPGVIDTQVHFREPGAEAKEDLESGSRAAVMGGVTAVFEMPNTKPATTTAKALNDKVKRATNRMWCDFAFFMGASKKNAKKLNKLERLPGCCGIKIFMGSSTGDLLVSDDQTLADILSNGTRRIAIHAEDEDRLIERQALSEEGDVSQHPVWRDAKTAYMATDRILEIARRTGRRIHVLHVTTEDEMALLAAYKDVASVEVTPQHLTLSAPDCYE</sequence>
<dbReference type="GO" id="GO:0006145">
    <property type="term" value="P:purine nucleobase catabolic process"/>
    <property type="evidence" value="ECO:0007669"/>
    <property type="project" value="TreeGrafter"/>
</dbReference>
<evidence type="ECO:0000313" key="3">
    <source>
        <dbReference type="EMBL" id="VAV89464.1"/>
    </source>
</evidence>
<gene>
    <name evidence="3" type="ORF">MNBD_ALPHA01-326</name>
</gene>
<dbReference type="Gene3D" id="2.30.40.10">
    <property type="entry name" value="Urease, subunit C, domain 1"/>
    <property type="match status" value="1"/>
</dbReference>
<proteinExistence type="predicted"/>
<dbReference type="EMBL" id="UOEJ01000002">
    <property type="protein sequence ID" value="VAV89464.1"/>
    <property type="molecule type" value="Genomic_DNA"/>
</dbReference>
<dbReference type="InterPro" id="IPR050138">
    <property type="entry name" value="DHOase/Allantoinase_Hydrolase"/>
</dbReference>
<dbReference type="PANTHER" id="PTHR43668:SF4">
    <property type="entry name" value="ALLANTOINASE"/>
    <property type="match status" value="1"/>
</dbReference>
<dbReference type="SUPFAM" id="SSF51338">
    <property type="entry name" value="Composite domain of metallo-dependent hydrolases"/>
    <property type="match status" value="1"/>
</dbReference>
<dbReference type="EC" id="3.5.2.3" evidence="3"/>
<dbReference type="InterPro" id="IPR032466">
    <property type="entry name" value="Metal_Hydrolase"/>
</dbReference>
<dbReference type="GO" id="GO:0004151">
    <property type="term" value="F:dihydroorotase activity"/>
    <property type="evidence" value="ECO:0007669"/>
    <property type="project" value="UniProtKB-EC"/>
</dbReference>
<accession>A0A3B0R814</accession>
<keyword evidence="3" id="KW-0378">Hydrolase</keyword>
<dbReference type="SUPFAM" id="SSF51556">
    <property type="entry name" value="Metallo-dependent hydrolases"/>
    <property type="match status" value="1"/>
</dbReference>
<organism evidence="3">
    <name type="scientific">hydrothermal vent metagenome</name>
    <dbReference type="NCBI Taxonomy" id="652676"/>
    <lineage>
        <taxon>unclassified sequences</taxon>
        <taxon>metagenomes</taxon>
        <taxon>ecological metagenomes</taxon>
    </lineage>
</organism>
<dbReference type="GO" id="GO:0004038">
    <property type="term" value="F:allantoinase activity"/>
    <property type="evidence" value="ECO:0007669"/>
    <property type="project" value="TreeGrafter"/>
</dbReference>
<dbReference type="InterPro" id="IPR024403">
    <property type="entry name" value="DHOase_cat"/>
</dbReference>
<keyword evidence="1" id="KW-0665">Pyrimidine biosynthesis</keyword>
<feature type="non-terminal residue" evidence="3">
    <location>
        <position position="267"/>
    </location>
</feature>
<dbReference type="PANTHER" id="PTHR43668">
    <property type="entry name" value="ALLANTOINASE"/>
    <property type="match status" value="1"/>
</dbReference>
<reference evidence="3" key="1">
    <citation type="submission" date="2018-06" db="EMBL/GenBank/DDBJ databases">
        <authorList>
            <person name="Zhirakovskaya E."/>
        </authorList>
    </citation>
    <scope>NUCLEOTIDE SEQUENCE</scope>
</reference>
<dbReference type="Pfam" id="PF12890">
    <property type="entry name" value="DHOase"/>
    <property type="match status" value="1"/>
</dbReference>
<evidence type="ECO:0000256" key="1">
    <source>
        <dbReference type="ARBA" id="ARBA00022975"/>
    </source>
</evidence>
<name>A0A3B0R814_9ZZZZ</name>
<dbReference type="Gene3D" id="3.20.20.140">
    <property type="entry name" value="Metal-dependent hydrolases"/>
    <property type="match status" value="1"/>
</dbReference>
<feature type="domain" description="Dihydroorotase catalytic" evidence="2">
    <location>
        <begin position="52"/>
        <end position="101"/>
    </location>
</feature>
<dbReference type="GO" id="GO:0005737">
    <property type="term" value="C:cytoplasm"/>
    <property type="evidence" value="ECO:0007669"/>
    <property type="project" value="TreeGrafter"/>
</dbReference>
<dbReference type="InterPro" id="IPR011059">
    <property type="entry name" value="Metal-dep_hydrolase_composite"/>
</dbReference>
<dbReference type="AlphaFoldDB" id="A0A3B0R814"/>
<protein>
    <submittedName>
        <fullName evidence="3">Dihydroorotase</fullName>
        <ecNumber evidence="3">3.5.2.3</ecNumber>
    </submittedName>
</protein>